<proteinExistence type="predicted"/>
<dbReference type="Proteomes" id="UP000271320">
    <property type="component" value="Unassembled WGS sequence"/>
</dbReference>
<evidence type="ECO:0000313" key="7">
    <source>
        <dbReference type="Proteomes" id="UP000294065"/>
    </source>
</evidence>
<reference evidence="1 5" key="2">
    <citation type="submission" date="2018-11" db="EMBL/GenBank/DDBJ databases">
        <authorList>
            <person name="Kuo S.-C."/>
            <person name="Chen F.-J."/>
            <person name="Liao Y.-C."/>
        </authorList>
    </citation>
    <scope>NUCLEOTIDE SEQUENCE [LARGE SCALE GENOMIC DNA]</scope>
    <source>
        <strain evidence="1 5">2014S06-099</strain>
    </source>
</reference>
<name>A0A0Q1VXR3_ACIPI</name>
<evidence type="ECO:0000313" key="3">
    <source>
        <dbReference type="EMBL" id="RSO60249.1"/>
    </source>
</evidence>
<dbReference type="Proteomes" id="UP000294065">
    <property type="component" value="Unassembled WGS sequence"/>
</dbReference>
<evidence type="ECO:0000313" key="1">
    <source>
        <dbReference type="EMBL" id="AZC00178.1"/>
    </source>
</evidence>
<dbReference type="EMBL" id="RFEW01000005">
    <property type="protein sequence ID" value="RSO60249.1"/>
    <property type="molecule type" value="Genomic_DNA"/>
</dbReference>
<dbReference type="Proteomes" id="UP000501692">
    <property type="component" value="Chromosome"/>
</dbReference>
<protein>
    <submittedName>
        <fullName evidence="4">Uncharacterized protein</fullName>
    </submittedName>
</protein>
<reference evidence="4 7" key="4">
    <citation type="submission" date="2019-02" db="EMBL/GenBank/DDBJ databases">
        <title>The Batch Genome Submission of Acinetobacter spp. strains.</title>
        <authorList>
            <person name="Qin J."/>
            <person name="Hu Y."/>
            <person name="Ye H."/>
            <person name="Wei L."/>
            <person name="Feng Y."/>
            <person name="Zong Z."/>
        </authorList>
    </citation>
    <scope>NUCLEOTIDE SEQUENCE [LARGE SCALE GENOMIC DNA]</scope>
    <source>
        <strain evidence="4 7">WCHAP100012</strain>
    </source>
</reference>
<evidence type="ECO:0000313" key="2">
    <source>
        <dbReference type="EMBL" id="QIT16974.1"/>
    </source>
</evidence>
<organism evidence="4 7">
    <name type="scientific">Acinetobacter pittii</name>
    <name type="common">Acinetobacter genomosp. 3</name>
    <dbReference type="NCBI Taxonomy" id="48296"/>
    <lineage>
        <taxon>Bacteria</taxon>
        <taxon>Pseudomonadati</taxon>
        <taxon>Pseudomonadota</taxon>
        <taxon>Gammaproteobacteria</taxon>
        <taxon>Moraxellales</taxon>
        <taxon>Moraxellaceae</taxon>
        <taxon>Acinetobacter</taxon>
        <taxon>Acinetobacter calcoaceticus/baumannii complex</taxon>
    </lineage>
</organism>
<dbReference type="EMBL" id="CP033540">
    <property type="protein sequence ID" value="AZC00178.1"/>
    <property type="molecule type" value="Genomic_DNA"/>
</dbReference>
<dbReference type="AlphaFoldDB" id="A0A0Q1VXR3"/>
<evidence type="ECO:0000313" key="4">
    <source>
        <dbReference type="EMBL" id="RZH28099.1"/>
    </source>
</evidence>
<evidence type="ECO:0000313" key="6">
    <source>
        <dbReference type="Proteomes" id="UP000271320"/>
    </source>
</evidence>
<dbReference type="Proteomes" id="UP000254410">
    <property type="component" value="Chromosome"/>
</dbReference>
<reference evidence="3 6" key="1">
    <citation type="submission" date="2018-10" db="EMBL/GenBank/DDBJ databases">
        <title>GWAS and RNA-Seq identify cryptic mechanisms of antimicrobial resistance in Acinetobacter baumannii.</title>
        <authorList>
            <person name="Sahl J.W."/>
        </authorList>
    </citation>
    <scope>NUCLEOTIDE SEQUENCE [LARGE SCALE GENOMIC DNA]</scope>
    <source>
        <strain evidence="3 6">TG41884</strain>
    </source>
</reference>
<reference evidence="2 8" key="5">
    <citation type="submission" date="2020-03" db="EMBL/GenBank/DDBJ databases">
        <authorList>
            <person name="Zhang L."/>
            <person name="Han X."/>
            <person name="Chen Y."/>
            <person name="Yu Y."/>
        </authorList>
    </citation>
    <scope>NUCLEOTIDE SEQUENCE [LARGE SCALE GENOMIC DNA]</scope>
    <source>
        <strain evidence="2 8">A1254</strain>
    </source>
</reference>
<reference evidence="1 5" key="3">
    <citation type="submission" date="2018-12" db="EMBL/GenBank/DDBJ databases">
        <title>Molecular Epidemiology of Emerging Carbapenem-Resistance in Acinetobacter nosocomialis and Acinetobacter pittii in Taiwan, 2010-2014.</title>
        <authorList>
            <person name="Huang W.-C."/>
            <person name="Wang H.-Y."/>
            <person name="Lai J.-F."/>
            <person name="Lauderdale T.-L."/>
            <person name="Sytwu H.-K."/>
        </authorList>
    </citation>
    <scope>NUCLEOTIDE SEQUENCE [LARGE SCALE GENOMIC DNA]</scope>
    <source>
        <strain evidence="1 5">2014S06-099</strain>
    </source>
</reference>
<dbReference type="EMBL" id="SGTH01000004">
    <property type="protein sequence ID" value="RZH28099.1"/>
    <property type="molecule type" value="Genomic_DNA"/>
</dbReference>
<gene>
    <name evidence="1" type="ORF">DKE52_004625</name>
    <name evidence="3" type="ORF">EA752_08410</name>
    <name evidence="4" type="ORF">EXD98_10890</name>
    <name evidence="2" type="ORF">G8E09_04210</name>
</gene>
<evidence type="ECO:0000313" key="5">
    <source>
        <dbReference type="Proteomes" id="UP000254410"/>
    </source>
</evidence>
<dbReference type="EMBL" id="CP049806">
    <property type="protein sequence ID" value="QIT16974.1"/>
    <property type="molecule type" value="Genomic_DNA"/>
</dbReference>
<sequence length="67" mass="8145">MINLKKTLNRRPKQFVKYEEIHNFIHRFCGKLWKSPKSKHFAQILNASVKIEHVFCIMHEQCDDFKN</sequence>
<accession>A0A0Q1VXR3</accession>
<evidence type="ECO:0000313" key="8">
    <source>
        <dbReference type="Proteomes" id="UP000501692"/>
    </source>
</evidence>